<feature type="domain" description="Beta-lactamase hydrolase-like protein phosphatase-like" evidence="1">
    <location>
        <begin position="3"/>
        <end position="107"/>
    </location>
</feature>
<comment type="caution">
    <text evidence="2">The sequence shown here is derived from an EMBL/GenBank/DDBJ whole genome shotgun (WGS) entry which is preliminary data.</text>
</comment>
<keyword evidence="3" id="KW-1185">Reference proteome</keyword>
<dbReference type="RefSeq" id="WP_249832451.1">
    <property type="nucleotide sequence ID" value="NZ_JAMGBE010000004.1"/>
</dbReference>
<dbReference type="SUPFAM" id="SSF52799">
    <property type="entry name" value="(Phosphotyrosine protein) phosphatases II"/>
    <property type="match status" value="1"/>
</dbReference>
<dbReference type="InterPro" id="IPR029021">
    <property type="entry name" value="Prot-tyrosine_phosphatase-like"/>
</dbReference>
<dbReference type="InterPro" id="IPR005939">
    <property type="entry name" value="BLH_phosphatase-like"/>
</dbReference>
<evidence type="ECO:0000313" key="3">
    <source>
        <dbReference type="Proteomes" id="UP001165342"/>
    </source>
</evidence>
<dbReference type="Proteomes" id="UP001165342">
    <property type="component" value="Unassembled WGS sequence"/>
</dbReference>
<evidence type="ECO:0000259" key="1">
    <source>
        <dbReference type="Pfam" id="PF04273"/>
    </source>
</evidence>
<name>A0ABT0S516_9SPHN</name>
<accession>A0ABT0S516</accession>
<dbReference type="Pfam" id="PF04273">
    <property type="entry name" value="BLH_phosphatase"/>
    <property type="match status" value="1"/>
</dbReference>
<keyword evidence="2" id="KW-0808">Transferase</keyword>
<sequence length="135" mass="14441">MIRQLDDRTFVSGQIAPDEVAGLAEHGVTMIVNNRPDGEDPGQPLASDIEEAAKAAGIGYRFLPIRRGPGPAEVGELQDAMRDCGDGKLLAFCRSGARSTFAWALARREEGMGREEVERLAEDAGVSLAPIAHLL</sequence>
<proteinExistence type="predicted"/>
<dbReference type="EMBL" id="JAMGBE010000004">
    <property type="protein sequence ID" value="MCL6730965.1"/>
    <property type="molecule type" value="Genomic_DNA"/>
</dbReference>
<evidence type="ECO:0000313" key="2">
    <source>
        <dbReference type="EMBL" id="MCL6730965.1"/>
    </source>
</evidence>
<organism evidence="2 3">
    <name type="scientific">Sphingomonas hankyongi</name>
    <dbReference type="NCBI Taxonomy" id="2908209"/>
    <lineage>
        <taxon>Bacteria</taxon>
        <taxon>Pseudomonadati</taxon>
        <taxon>Pseudomonadota</taxon>
        <taxon>Alphaproteobacteria</taxon>
        <taxon>Sphingomonadales</taxon>
        <taxon>Sphingomonadaceae</taxon>
        <taxon>Sphingomonas</taxon>
    </lineage>
</organism>
<protein>
    <submittedName>
        <fullName evidence="2">TIGR01244 family sulfur transferase</fullName>
    </submittedName>
</protein>
<dbReference type="GO" id="GO:0016740">
    <property type="term" value="F:transferase activity"/>
    <property type="evidence" value="ECO:0007669"/>
    <property type="project" value="UniProtKB-KW"/>
</dbReference>
<gene>
    <name evidence="2" type="ORF">LZ538_13035</name>
</gene>
<reference evidence="2" key="1">
    <citation type="submission" date="2022-05" db="EMBL/GenBank/DDBJ databases">
        <authorList>
            <person name="Jo J.-H."/>
            <person name="Im W.-T."/>
        </authorList>
    </citation>
    <scope>NUCLEOTIDE SEQUENCE</scope>
    <source>
        <strain evidence="2">SE220</strain>
    </source>
</reference>
<dbReference type="Gene3D" id="3.90.190.10">
    <property type="entry name" value="Protein tyrosine phosphatase superfamily"/>
    <property type="match status" value="1"/>
</dbReference>
<dbReference type="NCBIfam" id="TIGR01244">
    <property type="entry name" value="TIGR01244 family sulfur transferase"/>
    <property type="match status" value="1"/>
</dbReference>